<comment type="caution">
    <text evidence="1">The sequence shown here is derived from an EMBL/GenBank/DDBJ whole genome shotgun (WGS) entry which is preliminary data.</text>
</comment>
<sequence>MNVKSILLFANPEMESVWRVFGENVCDGSWQSRVVASWQHTMAFPLGATLPHGFLRIRSRFKIKYNLLSSLRSNIISIVKNAYSSLRSIYNQALKQTALQKQQNSIADEAQEPA</sequence>
<organism evidence="1 2">
    <name type="scientific">Caerostris extrusa</name>
    <name type="common">Bark spider</name>
    <name type="synonym">Caerostris bankana</name>
    <dbReference type="NCBI Taxonomy" id="172846"/>
    <lineage>
        <taxon>Eukaryota</taxon>
        <taxon>Metazoa</taxon>
        <taxon>Ecdysozoa</taxon>
        <taxon>Arthropoda</taxon>
        <taxon>Chelicerata</taxon>
        <taxon>Arachnida</taxon>
        <taxon>Araneae</taxon>
        <taxon>Araneomorphae</taxon>
        <taxon>Entelegynae</taxon>
        <taxon>Araneoidea</taxon>
        <taxon>Araneidae</taxon>
        <taxon>Caerostris</taxon>
    </lineage>
</organism>
<accession>A0AAV4Q141</accession>
<dbReference type="Proteomes" id="UP001054945">
    <property type="component" value="Unassembled WGS sequence"/>
</dbReference>
<name>A0AAV4Q141_CAEEX</name>
<evidence type="ECO:0000313" key="1">
    <source>
        <dbReference type="EMBL" id="GIY02154.1"/>
    </source>
</evidence>
<keyword evidence="2" id="KW-1185">Reference proteome</keyword>
<protein>
    <submittedName>
        <fullName evidence="1">Uncharacterized protein</fullName>
    </submittedName>
</protein>
<proteinExistence type="predicted"/>
<dbReference type="AlphaFoldDB" id="A0AAV4Q141"/>
<gene>
    <name evidence="1" type="ORF">CEXT_47791</name>
</gene>
<dbReference type="EMBL" id="BPLR01005417">
    <property type="protein sequence ID" value="GIY02154.1"/>
    <property type="molecule type" value="Genomic_DNA"/>
</dbReference>
<reference evidence="1 2" key="1">
    <citation type="submission" date="2021-06" db="EMBL/GenBank/DDBJ databases">
        <title>Caerostris extrusa draft genome.</title>
        <authorList>
            <person name="Kono N."/>
            <person name="Arakawa K."/>
        </authorList>
    </citation>
    <scope>NUCLEOTIDE SEQUENCE [LARGE SCALE GENOMIC DNA]</scope>
</reference>
<evidence type="ECO:0000313" key="2">
    <source>
        <dbReference type="Proteomes" id="UP001054945"/>
    </source>
</evidence>